<sequence length="39" mass="4093">MITGCSSGIGHAIARKVLAQGNQAVITARQKEKRADLAK</sequence>
<name>A0A9D1L0B8_9FIRM</name>
<accession>A0A9D1L0B8</accession>
<dbReference type="Gene3D" id="3.40.50.720">
    <property type="entry name" value="NAD(P)-binding Rossmann-like Domain"/>
    <property type="match status" value="1"/>
</dbReference>
<protein>
    <submittedName>
        <fullName evidence="1">SDR family NAD(P)-dependent oxidoreductase</fullName>
    </submittedName>
</protein>
<reference evidence="1" key="2">
    <citation type="journal article" date="2021" name="PeerJ">
        <title>Extensive microbial diversity within the chicken gut microbiome revealed by metagenomics and culture.</title>
        <authorList>
            <person name="Gilroy R."/>
            <person name="Ravi A."/>
            <person name="Getino M."/>
            <person name="Pursley I."/>
            <person name="Horton D.L."/>
            <person name="Alikhan N.F."/>
            <person name="Baker D."/>
            <person name="Gharbi K."/>
            <person name="Hall N."/>
            <person name="Watson M."/>
            <person name="Adriaenssens E.M."/>
            <person name="Foster-Nyarko E."/>
            <person name="Jarju S."/>
            <person name="Secka A."/>
            <person name="Antonio M."/>
            <person name="Oren A."/>
            <person name="Chaudhuri R.R."/>
            <person name="La Ragione R."/>
            <person name="Hildebrand F."/>
            <person name="Pallen M.J."/>
        </authorList>
    </citation>
    <scope>NUCLEOTIDE SEQUENCE</scope>
    <source>
        <strain evidence="1">CHK195-11698</strain>
    </source>
</reference>
<proteinExistence type="predicted"/>
<organism evidence="1 2">
    <name type="scientific">Candidatus Fimiplasma intestinipullorum</name>
    <dbReference type="NCBI Taxonomy" id="2840825"/>
    <lineage>
        <taxon>Bacteria</taxon>
        <taxon>Bacillati</taxon>
        <taxon>Bacillota</taxon>
        <taxon>Clostridia</taxon>
        <taxon>Eubacteriales</taxon>
        <taxon>Candidatus Fimiplasma</taxon>
    </lineage>
</organism>
<dbReference type="InterPro" id="IPR036291">
    <property type="entry name" value="NAD(P)-bd_dom_sf"/>
</dbReference>
<dbReference type="SUPFAM" id="SSF51735">
    <property type="entry name" value="NAD(P)-binding Rossmann-fold domains"/>
    <property type="match status" value="1"/>
</dbReference>
<evidence type="ECO:0000313" key="1">
    <source>
        <dbReference type="EMBL" id="HIU12881.1"/>
    </source>
</evidence>
<comment type="caution">
    <text evidence="1">The sequence shown here is derived from an EMBL/GenBank/DDBJ whole genome shotgun (WGS) entry which is preliminary data.</text>
</comment>
<dbReference type="AlphaFoldDB" id="A0A9D1L0B8"/>
<gene>
    <name evidence="1" type="ORF">IAD15_02250</name>
</gene>
<dbReference type="InterPro" id="IPR002347">
    <property type="entry name" value="SDR_fam"/>
</dbReference>
<evidence type="ECO:0000313" key="2">
    <source>
        <dbReference type="Proteomes" id="UP000824175"/>
    </source>
</evidence>
<dbReference type="EMBL" id="DVMJ01000014">
    <property type="protein sequence ID" value="HIU12881.1"/>
    <property type="molecule type" value="Genomic_DNA"/>
</dbReference>
<dbReference type="Pfam" id="PF00106">
    <property type="entry name" value="adh_short"/>
    <property type="match status" value="1"/>
</dbReference>
<dbReference type="Proteomes" id="UP000824175">
    <property type="component" value="Unassembled WGS sequence"/>
</dbReference>
<reference evidence="1" key="1">
    <citation type="submission" date="2020-10" db="EMBL/GenBank/DDBJ databases">
        <authorList>
            <person name="Gilroy R."/>
        </authorList>
    </citation>
    <scope>NUCLEOTIDE SEQUENCE</scope>
    <source>
        <strain evidence="1">CHK195-11698</strain>
    </source>
</reference>